<gene>
    <name evidence="1" type="ORF">CLPA_c18880</name>
    <name evidence="2" type="ORF">CP6013_01292</name>
</gene>
<dbReference type="KEGG" id="cpae:CPAST_c18880"/>
<keyword evidence="4" id="KW-1185">Reference proteome</keyword>
<evidence type="ECO:0000313" key="1">
    <source>
        <dbReference type="EMBL" id="AJA51946.1"/>
    </source>
</evidence>
<sequence>MRKFFYCSSIVFLIIALFLLNMLYAKINLQYTNNKEQLNLLNRTAKNNKDIGKNIYYNNIIHIANKYNGEIKEFKSKNNNINTIISISVNENSINEILDKLKQEKTIKKLNSLALEKKGIGSEDYIILLNADFLNSDT</sequence>
<dbReference type="PATRIC" id="fig|1262449.3.peg.1727"/>
<dbReference type="AlphaFoldDB" id="A0A0H3J7R9"/>
<evidence type="ECO:0000313" key="3">
    <source>
        <dbReference type="Proteomes" id="UP000028042"/>
    </source>
</evidence>
<evidence type="ECO:0000313" key="2">
    <source>
        <dbReference type="EMBL" id="KRU12045.1"/>
    </source>
</evidence>
<dbReference type="KEGG" id="cpat:CLPA_c18880"/>
<reference evidence="1 4" key="1">
    <citation type="journal article" date="2015" name="Genome Announc.">
        <title>Complete Genome Sequence of the Nitrogen-Fixing and Solvent-Producing Clostridium pasteurianum DSM 525.</title>
        <authorList>
            <person name="Poehlein A."/>
            <person name="Grosse-Honebrink A."/>
            <person name="Zhang Y."/>
            <person name="Minton N.P."/>
            <person name="Daniel R."/>
        </authorList>
    </citation>
    <scope>NUCLEOTIDE SEQUENCE [LARGE SCALE GENOMIC DNA]</scope>
    <source>
        <strain evidence="1">DSM 525</strain>
        <strain evidence="4">DSM 525 / ATCC 6013</strain>
    </source>
</reference>
<dbReference type="EMBL" id="CP009268">
    <property type="protein sequence ID" value="AJA51946.1"/>
    <property type="molecule type" value="Genomic_DNA"/>
</dbReference>
<accession>A0A0H3J7R9</accession>
<protein>
    <submittedName>
        <fullName evidence="1">Uncharacterized protein</fullName>
    </submittedName>
</protein>
<reference evidence="2" key="2">
    <citation type="submission" date="2015-10" db="EMBL/GenBank/DDBJ databases">
        <title>Improved Draft Genome Sequence of Clostridium pasteurianum Strain ATCC 6013 (DSM 525) Using a Hybrid Next-Generation Sequencing Approach.</title>
        <authorList>
            <person name="Pyne M.E."/>
            <person name="Utturkar S.M."/>
            <person name="Brown S.D."/>
            <person name="Moo-Young M."/>
            <person name="Chung D.A."/>
            <person name="Chou P.C."/>
        </authorList>
    </citation>
    <scope>NUCLEOTIDE SEQUENCE</scope>
    <source>
        <strain evidence="2">ATCC 6013</strain>
    </source>
</reference>
<dbReference type="GeneID" id="93074046"/>
<organism evidence="1 4">
    <name type="scientific">Clostridium pasteurianum DSM 525 = ATCC 6013</name>
    <dbReference type="NCBI Taxonomy" id="1262449"/>
    <lineage>
        <taxon>Bacteria</taxon>
        <taxon>Bacillati</taxon>
        <taxon>Bacillota</taxon>
        <taxon>Clostridia</taxon>
        <taxon>Eubacteriales</taxon>
        <taxon>Clostridiaceae</taxon>
        <taxon>Clostridium</taxon>
    </lineage>
</organism>
<proteinExistence type="predicted"/>
<reference evidence="2 3" key="3">
    <citation type="journal article" name="Genome Announc.">
        <title>Improved Draft Genome Sequence of Clostridium pasteurianum Strain ATCC 6013 (DSM 525) Using a Hybrid Next-Generation Sequencing Approach.</title>
        <authorList>
            <person name="Pyne M.E."/>
            <person name="Utturkar S."/>
            <person name="Brown S.D."/>
            <person name="Moo-Young M."/>
            <person name="Chung D.A."/>
            <person name="Chou C.P."/>
        </authorList>
    </citation>
    <scope>NUCLEOTIDE SEQUENCE [LARGE SCALE GENOMIC DNA]</scope>
    <source>
        <strain evidence="2 3">ATCC 6013</strain>
    </source>
</reference>
<dbReference type="RefSeq" id="WP_003444142.1">
    <property type="nucleotide sequence ID" value="NZ_ANZB01000004.1"/>
</dbReference>
<dbReference type="Proteomes" id="UP000030905">
    <property type="component" value="Chromosome"/>
</dbReference>
<dbReference type="EMBL" id="JPGY02000001">
    <property type="protein sequence ID" value="KRU12045.1"/>
    <property type="molecule type" value="Genomic_DNA"/>
</dbReference>
<dbReference type="eggNOG" id="ENOG50328MT">
    <property type="taxonomic scope" value="Bacteria"/>
</dbReference>
<evidence type="ECO:0000313" key="4">
    <source>
        <dbReference type="Proteomes" id="UP000030905"/>
    </source>
</evidence>
<name>A0A0H3J7R9_CLOPA</name>
<dbReference type="Proteomes" id="UP000028042">
    <property type="component" value="Unassembled WGS sequence"/>
</dbReference>